<sequence length="145" mass="16250">MNNTPKHKGCNNNLPDTQHSSKSNELQITKETDTATKSFDQTLLRANLGDRMLRIPHAIAVFGVHQDYAQAMTWYLKAANLGHVGSQHNVGFFHDNGIGVRQDYAQAMVWCLNTAEQGHPNSQYNIGTLYQRGEGVFQNYEISAE</sequence>
<dbReference type="InterPro" id="IPR006597">
    <property type="entry name" value="Sel1-like"/>
</dbReference>
<dbReference type="SMART" id="SM00671">
    <property type="entry name" value="SEL1"/>
    <property type="match status" value="2"/>
</dbReference>
<name>A0A9P6QSG0_9FUNG</name>
<evidence type="ECO:0008006" key="5">
    <source>
        <dbReference type="Google" id="ProtNLM"/>
    </source>
</evidence>
<dbReference type="PANTHER" id="PTHR11102">
    <property type="entry name" value="SEL-1-LIKE PROTEIN"/>
    <property type="match status" value="1"/>
</dbReference>
<dbReference type="Gene3D" id="1.25.40.10">
    <property type="entry name" value="Tetratricopeptide repeat domain"/>
    <property type="match status" value="1"/>
</dbReference>
<accession>A0A9P6QSG0</accession>
<gene>
    <name evidence="3" type="ORF">BGZ97_003871</name>
</gene>
<dbReference type="AlphaFoldDB" id="A0A9P6QSG0"/>
<comment type="caution">
    <text evidence="3">The sequence shown here is derived from an EMBL/GenBank/DDBJ whole genome shotgun (WGS) entry which is preliminary data.</text>
</comment>
<protein>
    <recommendedName>
        <fullName evidence="5">HCP-like protein</fullName>
    </recommendedName>
</protein>
<comment type="similarity">
    <text evidence="1">Belongs to the sel-1 family.</text>
</comment>
<dbReference type="InterPro" id="IPR050767">
    <property type="entry name" value="Sel1_AlgK"/>
</dbReference>
<dbReference type="InterPro" id="IPR011990">
    <property type="entry name" value="TPR-like_helical_dom_sf"/>
</dbReference>
<dbReference type="SUPFAM" id="SSF81901">
    <property type="entry name" value="HCP-like"/>
    <property type="match status" value="1"/>
</dbReference>
<organism evidence="3 4">
    <name type="scientific">Linnemannia gamsii</name>
    <dbReference type="NCBI Taxonomy" id="64522"/>
    <lineage>
        <taxon>Eukaryota</taxon>
        <taxon>Fungi</taxon>
        <taxon>Fungi incertae sedis</taxon>
        <taxon>Mucoromycota</taxon>
        <taxon>Mortierellomycotina</taxon>
        <taxon>Mortierellomycetes</taxon>
        <taxon>Mortierellales</taxon>
        <taxon>Mortierellaceae</taxon>
        <taxon>Linnemannia</taxon>
    </lineage>
</organism>
<dbReference type="EMBL" id="JAAAIN010001936">
    <property type="protein sequence ID" value="KAG0299114.1"/>
    <property type="molecule type" value="Genomic_DNA"/>
</dbReference>
<keyword evidence="4" id="KW-1185">Reference proteome</keyword>
<dbReference type="OrthoDB" id="2384430at2759"/>
<proteinExistence type="inferred from homology"/>
<dbReference type="PANTHER" id="PTHR11102:SF160">
    <property type="entry name" value="ERAD-ASSOCIATED E3 UBIQUITIN-PROTEIN LIGASE COMPONENT HRD3"/>
    <property type="match status" value="1"/>
</dbReference>
<reference evidence="3" key="1">
    <citation type="journal article" date="2020" name="Fungal Divers.">
        <title>Resolving the Mortierellaceae phylogeny through synthesis of multi-gene phylogenetics and phylogenomics.</title>
        <authorList>
            <person name="Vandepol N."/>
            <person name="Liber J."/>
            <person name="Desiro A."/>
            <person name="Na H."/>
            <person name="Kennedy M."/>
            <person name="Barry K."/>
            <person name="Grigoriev I.V."/>
            <person name="Miller A.N."/>
            <person name="O'Donnell K."/>
            <person name="Stajich J.E."/>
            <person name="Bonito G."/>
        </authorList>
    </citation>
    <scope>NUCLEOTIDE SEQUENCE</scope>
    <source>
        <strain evidence="3">NVP60</strain>
    </source>
</reference>
<evidence type="ECO:0000313" key="4">
    <source>
        <dbReference type="Proteomes" id="UP000823405"/>
    </source>
</evidence>
<dbReference type="Proteomes" id="UP000823405">
    <property type="component" value="Unassembled WGS sequence"/>
</dbReference>
<feature type="region of interest" description="Disordered" evidence="2">
    <location>
        <begin position="1"/>
        <end position="25"/>
    </location>
</feature>
<evidence type="ECO:0000313" key="3">
    <source>
        <dbReference type="EMBL" id="KAG0299114.1"/>
    </source>
</evidence>
<dbReference type="Pfam" id="PF08238">
    <property type="entry name" value="Sel1"/>
    <property type="match status" value="3"/>
</dbReference>
<feature type="compositionally biased region" description="Polar residues" evidence="2">
    <location>
        <begin position="10"/>
        <end position="25"/>
    </location>
</feature>
<evidence type="ECO:0000256" key="2">
    <source>
        <dbReference type="SAM" id="MobiDB-lite"/>
    </source>
</evidence>
<evidence type="ECO:0000256" key="1">
    <source>
        <dbReference type="ARBA" id="ARBA00038101"/>
    </source>
</evidence>